<sequence>MCSQDSNWVLKIKEPEMNQQSREYLAKLDQWIEMGKEDWINVTIAN</sequence>
<keyword evidence="2" id="KW-1185">Reference proteome</keyword>
<reference evidence="1 2" key="1">
    <citation type="journal article" date="2022" name="Front. Microbiol.">
        <title>High genomic differentiation and limited gene flow indicate recent cryptic speciation within the genus Laspinema (cyanobacteria).</title>
        <authorList>
            <person name="Stanojkovic A."/>
            <person name="Skoupy S."/>
            <person name="Skaloud P."/>
            <person name="Dvorak P."/>
        </authorList>
    </citation>
    <scope>NUCLEOTIDE SEQUENCE [LARGE SCALE GENOMIC DNA]</scope>
    <source>
        <strain evidence="1 2">D3b</strain>
    </source>
</reference>
<accession>A0ABT2N4E3</accession>
<evidence type="ECO:0000313" key="1">
    <source>
        <dbReference type="EMBL" id="MCT7977447.1"/>
    </source>
</evidence>
<name>A0ABT2N4E3_9CYAN</name>
<comment type="caution">
    <text evidence="1">The sequence shown here is derived from an EMBL/GenBank/DDBJ whole genome shotgun (WGS) entry which is preliminary data.</text>
</comment>
<dbReference type="RefSeq" id="WP_261234949.1">
    <property type="nucleotide sequence ID" value="NZ_JAMXFA010000007.1"/>
</dbReference>
<organism evidence="1 2">
    <name type="scientific">Laspinema olomoucense D3b</name>
    <dbReference type="NCBI Taxonomy" id="2953688"/>
    <lineage>
        <taxon>Bacteria</taxon>
        <taxon>Bacillati</taxon>
        <taxon>Cyanobacteriota</taxon>
        <taxon>Cyanophyceae</taxon>
        <taxon>Oscillatoriophycideae</taxon>
        <taxon>Oscillatoriales</taxon>
        <taxon>Laspinemataceae</taxon>
        <taxon>Laspinema</taxon>
        <taxon>Laspinema olomoucense</taxon>
    </lineage>
</organism>
<gene>
    <name evidence="1" type="ORF">NG792_07000</name>
</gene>
<protein>
    <submittedName>
        <fullName evidence="1">Uncharacterized protein</fullName>
    </submittedName>
</protein>
<dbReference type="EMBL" id="JAMXFA010000007">
    <property type="protein sequence ID" value="MCT7977447.1"/>
    <property type="molecule type" value="Genomic_DNA"/>
</dbReference>
<dbReference type="Proteomes" id="UP001525961">
    <property type="component" value="Unassembled WGS sequence"/>
</dbReference>
<proteinExistence type="predicted"/>
<evidence type="ECO:0000313" key="2">
    <source>
        <dbReference type="Proteomes" id="UP001525961"/>
    </source>
</evidence>